<feature type="site" description="Transition state stabilizer" evidence="7">
    <location>
        <position position="185"/>
    </location>
</feature>
<dbReference type="InterPro" id="IPR005952">
    <property type="entry name" value="Phosphogly_mut1"/>
</dbReference>
<evidence type="ECO:0000256" key="3">
    <source>
        <dbReference type="ARBA" id="ARBA00023152"/>
    </source>
</evidence>
<dbReference type="InterPro" id="IPR029033">
    <property type="entry name" value="His_PPase_superfam"/>
</dbReference>
<dbReference type="EMBL" id="AYYY01000043">
    <property type="protein sequence ID" value="KRM61144.1"/>
    <property type="molecule type" value="Genomic_DNA"/>
</dbReference>
<accession>A0A0R2A230</accession>
<reference evidence="8 9" key="1">
    <citation type="journal article" date="2015" name="Genome Announc.">
        <title>Expanding the biotechnology potential of lactobacilli through comparative genomics of 213 strains and associated genera.</title>
        <authorList>
            <person name="Sun Z."/>
            <person name="Harris H.M."/>
            <person name="McCann A."/>
            <person name="Guo C."/>
            <person name="Argimon S."/>
            <person name="Zhang W."/>
            <person name="Yang X."/>
            <person name="Jeffery I.B."/>
            <person name="Cooney J.C."/>
            <person name="Kagawa T.F."/>
            <person name="Liu W."/>
            <person name="Song Y."/>
            <person name="Salvetti E."/>
            <person name="Wrobel A."/>
            <person name="Rasinkangas P."/>
            <person name="Parkhill J."/>
            <person name="Rea M.C."/>
            <person name="O'Sullivan O."/>
            <person name="Ritari J."/>
            <person name="Douillard F.P."/>
            <person name="Paul Ross R."/>
            <person name="Yang R."/>
            <person name="Briner A.E."/>
            <person name="Felis G.E."/>
            <person name="de Vos W.M."/>
            <person name="Barrangou R."/>
            <person name="Klaenhammer T.R."/>
            <person name="Caufield P.W."/>
            <person name="Cui Y."/>
            <person name="Zhang H."/>
            <person name="O'Toole P.W."/>
        </authorList>
    </citation>
    <scope>NUCLEOTIDE SEQUENCE [LARGE SCALE GENOMIC DNA]</scope>
    <source>
        <strain evidence="8 9">DSM 20634</strain>
    </source>
</reference>
<evidence type="ECO:0000256" key="6">
    <source>
        <dbReference type="PIRSR" id="PIRSR613078-2"/>
    </source>
</evidence>
<dbReference type="PANTHER" id="PTHR11931">
    <property type="entry name" value="PHOSPHOGLYCERATE MUTASE"/>
    <property type="match status" value="1"/>
</dbReference>
<sequence>MLVVSVALNFKEDFMSELTIYFVRHGKTLFNLFNRMQGWVDSDLTEDGKEDAIKAGKRLADIKFDCAYSSNTGRAEATRDLVVSQLQQHPSKVGAMPEFREVLFGYYEGLDSDQIWNEIGTPYGYHTQEAIIEAGGLRYARELMKKEDPSHMAETYDEVINRWQAGIDQLQQAYPNGAKVLIVTHGTSLRMFADHLGIETLNNYPENGSISTLTVDADGERFTSYNQKD</sequence>
<dbReference type="GO" id="GO:0006096">
    <property type="term" value="P:glycolytic process"/>
    <property type="evidence" value="ECO:0007669"/>
    <property type="project" value="UniProtKB-KW"/>
</dbReference>
<evidence type="ECO:0000313" key="9">
    <source>
        <dbReference type="Proteomes" id="UP000051733"/>
    </source>
</evidence>
<comment type="caution">
    <text evidence="8">The sequence shown here is derived from an EMBL/GenBank/DDBJ whole genome shotgun (WGS) entry which is preliminary data.</text>
</comment>
<gene>
    <name evidence="8" type="ORF">FC26_GL002362</name>
</gene>
<keyword evidence="3" id="KW-0324">Glycolysis</keyword>
<evidence type="ECO:0000256" key="4">
    <source>
        <dbReference type="ARBA" id="ARBA00023235"/>
    </source>
</evidence>
<keyword evidence="4" id="KW-0413">Isomerase</keyword>
<evidence type="ECO:0000256" key="1">
    <source>
        <dbReference type="ARBA" id="ARBA00006717"/>
    </source>
</evidence>
<proteinExistence type="inferred from homology"/>
<feature type="binding site" evidence="6">
    <location>
        <begin position="24"/>
        <end position="31"/>
    </location>
    <ligand>
        <name>substrate</name>
    </ligand>
</feature>
<keyword evidence="9" id="KW-1185">Reference proteome</keyword>
<protein>
    <recommendedName>
        <fullName evidence="2">phosphoglycerate mutase (2,3-diphosphoglycerate-dependent)</fullName>
        <ecNumber evidence="2">5.4.2.11</ecNumber>
    </recommendedName>
</protein>
<feature type="active site" description="Tele-phosphohistidine intermediate" evidence="5">
    <location>
        <position position="25"/>
    </location>
</feature>
<evidence type="ECO:0000256" key="7">
    <source>
        <dbReference type="PIRSR" id="PIRSR613078-3"/>
    </source>
</evidence>
<evidence type="ECO:0000256" key="5">
    <source>
        <dbReference type="PIRSR" id="PIRSR613078-1"/>
    </source>
</evidence>
<feature type="active site" description="Proton donor/acceptor" evidence="5">
    <location>
        <position position="101"/>
    </location>
</feature>
<organism evidence="8 9">
    <name type="scientific">Paucilactobacillus vaccinostercus DSM 20634</name>
    <dbReference type="NCBI Taxonomy" id="1423813"/>
    <lineage>
        <taxon>Bacteria</taxon>
        <taxon>Bacillati</taxon>
        <taxon>Bacillota</taxon>
        <taxon>Bacilli</taxon>
        <taxon>Lactobacillales</taxon>
        <taxon>Lactobacillaceae</taxon>
        <taxon>Paucilactobacillus</taxon>
    </lineage>
</organism>
<comment type="similarity">
    <text evidence="1">Belongs to the phosphoglycerate mutase family. BPG-dependent PGAM subfamily.</text>
</comment>
<dbReference type="SMART" id="SM00855">
    <property type="entry name" value="PGAM"/>
    <property type="match status" value="1"/>
</dbReference>
<dbReference type="SUPFAM" id="SSF53254">
    <property type="entry name" value="Phosphoglycerate mutase-like"/>
    <property type="match status" value="1"/>
</dbReference>
<dbReference type="Gene3D" id="3.40.50.1240">
    <property type="entry name" value="Phosphoglycerate mutase-like"/>
    <property type="match status" value="1"/>
</dbReference>
<dbReference type="EC" id="5.4.2.11" evidence="2"/>
<dbReference type="Pfam" id="PF00300">
    <property type="entry name" value="His_Phos_1"/>
    <property type="match status" value="1"/>
</dbReference>
<dbReference type="CDD" id="cd07067">
    <property type="entry name" value="HP_PGM_like"/>
    <property type="match status" value="1"/>
</dbReference>
<dbReference type="STRING" id="1423813.FC26_GL002362"/>
<dbReference type="AlphaFoldDB" id="A0A0R2A230"/>
<name>A0A0R2A230_9LACO</name>
<dbReference type="PATRIC" id="fig|1423813.3.peg.2409"/>
<dbReference type="GO" id="GO:0004619">
    <property type="term" value="F:phosphoglycerate mutase activity"/>
    <property type="evidence" value="ECO:0007669"/>
    <property type="project" value="UniProtKB-EC"/>
</dbReference>
<dbReference type="InterPro" id="IPR013078">
    <property type="entry name" value="His_Pase_superF_clade-1"/>
</dbReference>
<evidence type="ECO:0000256" key="2">
    <source>
        <dbReference type="ARBA" id="ARBA00012028"/>
    </source>
</evidence>
<evidence type="ECO:0000313" key="8">
    <source>
        <dbReference type="EMBL" id="KRM61144.1"/>
    </source>
</evidence>
<dbReference type="Proteomes" id="UP000051733">
    <property type="component" value="Unassembled WGS sequence"/>
</dbReference>
<feature type="binding site" evidence="6">
    <location>
        <position position="74"/>
    </location>
    <ligand>
        <name>substrate</name>
    </ligand>
</feature>